<dbReference type="RefSeq" id="WP_322808232.1">
    <property type="nucleotide sequence ID" value="NZ_JAVBVO010000001.1"/>
</dbReference>
<accession>A0AAW9JND9</accession>
<dbReference type="AlphaFoldDB" id="A0AAW9JND9"/>
<comment type="caution">
    <text evidence="1">The sequence shown here is derived from an EMBL/GenBank/DDBJ whole genome shotgun (WGS) entry which is preliminary data.</text>
</comment>
<name>A0AAW9JND9_CARML</name>
<sequence>MLNTSWSSLDDAPFEIDDGRIEGHSGNLITYYGEDILKLIAKQGLNNLYI</sequence>
<protein>
    <submittedName>
        <fullName evidence="1">Uncharacterized protein</fullName>
    </submittedName>
</protein>
<organism evidence="1 2">
    <name type="scientific">Carnobacterium maltaromaticum</name>
    <name type="common">Carnobacterium piscicola</name>
    <dbReference type="NCBI Taxonomy" id="2751"/>
    <lineage>
        <taxon>Bacteria</taxon>
        <taxon>Bacillati</taxon>
        <taxon>Bacillota</taxon>
        <taxon>Bacilli</taxon>
        <taxon>Lactobacillales</taxon>
        <taxon>Carnobacteriaceae</taxon>
        <taxon>Carnobacterium</taxon>
    </lineage>
</organism>
<evidence type="ECO:0000313" key="2">
    <source>
        <dbReference type="Proteomes" id="UP001290462"/>
    </source>
</evidence>
<evidence type="ECO:0000313" key="1">
    <source>
        <dbReference type="EMBL" id="MDZ5757103.1"/>
    </source>
</evidence>
<dbReference type="EMBL" id="JAVBVO010000001">
    <property type="protein sequence ID" value="MDZ5757103.1"/>
    <property type="molecule type" value="Genomic_DNA"/>
</dbReference>
<reference evidence="1" key="1">
    <citation type="submission" date="2023-08" db="EMBL/GenBank/DDBJ databases">
        <title>Genomic characterization of piscicolin 126 produced by Carnobacterium maltaromaticum CM22 strain isolated from salmon (Salmo salar).</title>
        <authorList>
            <person name="Gonzalez-Gragera E."/>
            <person name="Garcia-Lopez J.D."/>
            <person name="Teso-Perez C."/>
            <person name="Gimenez-Hernandez I."/>
            <person name="Peralta-Sanchez J.M."/>
            <person name="Valdivia E."/>
            <person name="Montalban-Lopez M."/>
            <person name="Martin-Platero A.M."/>
            <person name="Banos A."/>
            <person name="Martinez-Bueno M."/>
        </authorList>
    </citation>
    <scope>NUCLEOTIDE SEQUENCE</scope>
    <source>
        <strain evidence="1">CM22</strain>
    </source>
</reference>
<proteinExistence type="predicted"/>
<dbReference type="Proteomes" id="UP001290462">
    <property type="component" value="Unassembled WGS sequence"/>
</dbReference>
<gene>
    <name evidence="1" type="ORF">RAK27_00355</name>
</gene>